<dbReference type="Proteomes" id="UP001631969">
    <property type="component" value="Unassembled WGS sequence"/>
</dbReference>
<protein>
    <submittedName>
        <fullName evidence="1">FAD-dependent oxidoreductase</fullName>
    </submittedName>
</protein>
<organism evidence="1 2">
    <name type="scientific">Paenibacillus mesotrionivorans</name>
    <dbReference type="NCBI Taxonomy" id="3160968"/>
    <lineage>
        <taxon>Bacteria</taxon>
        <taxon>Bacillati</taxon>
        <taxon>Bacillota</taxon>
        <taxon>Bacilli</taxon>
        <taxon>Bacillales</taxon>
        <taxon>Paenibacillaceae</taxon>
        <taxon>Paenibacillus</taxon>
    </lineage>
</organism>
<evidence type="ECO:0000313" key="1">
    <source>
        <dbReference type="EMBL" id="MFM9328211.1"/>
    </source>
</evidence>
<reference evidence="1" key="1">
    <citation type="submission" date="2024-12" db="EMBL/GenBank/DDBJ databases">
        <authorList>
            <person name="Wu N."/>
        </authorList>
    </citation>
    <scope>NUCLEOTIDE SEQUENCE</scope>
    <source>
        <strain evidence="1">P15</strain>
    </source>
</reference>
<proteinExistence type="predicted"/>
<keyword evidence="2" id="KW-1185">Reference proteome</keyword>
<sequence>MNRALSASSRRALIHDLEAGTFDLVIIGGGITGAGIAWDAAKRGLKAVLIEQGDFASGTSSRSTKLIHGGLRYLKKGEIRLVKEVGREREWLYGSAPHLLTPAPMLLPLYKGGTFGYWSASVGLAVYDRLAGVLKSERRVMLRAGRAAKQEPLLNGEGLKGAGLYYEYRSDDARLTVEVLKTANKHGAVVVNYMQAADFLYYKSKVCGVRAVDRLTGLEVDIRAKKVVNAAGPWVDLVRAKDHAIRGKTLLLTKGIHLVVSQSKLPVKQAAYFDAPDGRMIFVIPRGKKTYIGTTDTVYNGDPGLVRVTESDRDYLLKAVSAVFPRVKLTVNDVEAMWAGLRPLIHQEGKSPSDISRKDEIWESPSGLITIAGGKLTGFRKMAEKTVDTIADRIASESRQTFAPCTTDRETISGGDPGRCETYEELREQLLEYGVKRGLNAKTVNELLDRYGSNMTKIYKRLAELDKGFRTWKPEPSAAKRGAAPDPGRRSDAGRADGGGSFGGRRAQAESYPPAAVPDSGRWASSAPAREGERGRVNDAGPGAESFRREEIPERPAPASPSASAMARKPATPEQGKMSAGERAAWIEEWNRREQKAAAASNAEERAKWIREWNQRKRIAEEEELGAPPAAVESAEAQKLDFAATNGGASVDGQWEREVYADPVQPDKTSAPVEDAWRKLEELTGHLRHEERDVKPGKGPEAEMGGGYEKAAEAPQRPEEAGAPGLHRLGATGEEELPGRNAAWTDEDARGWWSGADEAGTWNRLEREVADHGAAQNEWAQPETDEARGHSGDYGEWDQQAEADAWQGTDRDVEWNHTSAAEDGWNEEEQPGWSGPADTEASAESPDDSDGLEAEPFYQSESLDLEEAEAEKGDGYFHSLEYKLLKAEVHYCVEEEMTVQAADFLIRRTGLLYFDRERAEEIAIDVIEIMAELLDWTEREVTDQKLQLAKEWELATTAYKWEQD</sequence>
<name>A0ACC7NVV5_9BACL</name>
<comment type="caution">
    <text evidence="1">The sequence shown here is derived from an EMBL/GenBank/DDBJ whole genome shotgun (WGS) entry which is preliminary data.</text>
</comment>
<evidence type="ECO:0000313" key="2">
    <source>
        <dbReference type="Proteomes" id="UP001631969"/>
    </source>
</evidence>
<gene>
    <name evidence="1" type="ORF">ACI1P1_07935</name>
</gene>
<accession>A0ACC7NVV5</accession>
<dbReference type="EMBL" id="JBJURJ010000004">
    <property type="protein sequence ID" value="MFM9328211.1"/>
    <property type="molecule type" value="Genomic_DNA"/>
</dbReference>